<evidence type="ECO:0000313" key="3">
    <source>
        <dbReference type="Proteomes" id="UP001144437"/>
    </source>
</evidence>
<feature type="region of interest" description="Disordered" evidence="1">
    <location>
        <begin position="1"/>
        <end position="40"/>
    </location>
</feature>
<dbReference type="EMBL" id="MK360902">
    <property type="protein sequence ID" value="QEG54092.1"/>
    <property type="molecule type" value="Genomic_DNA"/>
</dbReference>
<evidence type="ECO:0008006" key="4">
    <source>
        <dbReference type="Google" id="ProtNLM"/>
    </source>
</evidence>
<organism evidence="2 3">
    <name type="scientific">Cacatuid alphaherpesvirus 2</name>
    <dbReference type="NCBI Taxonomy" id="2604840"/>
    <lineage>
        <taxon>Viruses</taxon>
        <taxon>Duplodnaviria</taxon>
        <taxon>Heunggongvirae</taxon>
        <taxon>Peploviricota</taxon>
        <taxon>Herviviricetes</taxon>
        <taxon>Herpesvirales</taxon>
        <taxon>Orthoherpesviridae</taxon>
        <taxon>Alphaherpesvirinae</taxon>
        <taxon>Iltovirus</taxon>
        <taxon>Iltovirus cacatuidalpha2</taxon>
    </lineage>
</organism>
<feature type="region of interest" description="Disordered" evidence="1">
    <location>
        <begin position="243"/>
        <end position="262"/>
    </location>
</feature>
<dbReference type="GeneID" id="80540287"/>
<dbReference type="InterPro" id="IPR002580">
    <property type="entry name" value="Herpes_UL24"/>
</dbReference>
<keyword evidence="3" id="KW-1185">Reference proteome</keyword>
<sequence length="278" mass="30772">MNPRRKELPSDFVPCYGNRRSGGNKKSRATRSAASRRNVKRRVRLSTRLLAGTRCHNRFYDALVTSFENAYSAQSTGGDMAFALVTEACGEVQLPSLTTHIMFEVNMGARRPDCVCLFTMPPASLSDADEARIAICLVLELKTCRFSTNMATESKKNQFRTGFSQLRDSTKLIAAQGPAGSETLRIVPLLIFVAQRGMRVLDKKKFRQRTVTMNVELLRLNLISVSAYTKRFNARGLSNNQTLAPSTGHVQPHHIGSQSSASVKSALNIVSSLRSEKN</sequence>
<proteinExistence type="predicted"/>
<accession>A0A5B9R083</accession>
<reference evidence="2" key="1">
    <citation type="journal article" date="2019" name="Vet. Microbiol.">
        <title>Disease surveillance in wild Victorian cacatuids reveals co-infection with multiple agents and detection of novel avian viruses.</title>
        <authorList>
            <person name="Sutherland M."/>
            <person name="Sarker S."/>
            <person name="Vaz P.K."/>
            <person name="Legione A.R."/>
            <person name="Devlin J.M."/>
            <person name="Macwhirter P.L."/>
            <person name="Whiteley P.L."/>
            <person name="Raidal S.R."/>
        </authorList>
    </citation>
    <scope>NUCLEOTIDE SEQUENCE</scope>
    <source>
        <strain evidence="2">97-0001</strain>
    </source>
</reference>
<dbReference type="Proteomes" id="UP001144437">
    <property type="component" value="Segment"/>
</dbReference>
<evidence type="ECO:0000256" key="1">
    <source>
        <dbReference type="SAM" id="MobiDB-lite"/>
    </source>
</evidence>
<protein>
    <recommendedName>
        <fullName evidence="4">Nuclear protein UL24</fullName>
    </recommendedName>
</protein>
<dbReference type="Pfam" id="PF01646">
    <property type="entry name" value="Herpes_UL24"/>
    <property type="match status" value="1"/>
</dbReference>
<dbReference type="KEGG" id="vg:80540287"/>
<name>A0A5B9R083_9ALPH</name>
<dbReference type="RefSeq" id="YP_010801573.1">
    <property type="nucleotide sequence ID" value="NC_076966.1"/>
</dbReference>
<evidence type="ECO:0000313" key="2">
    <source>
        <dbReference type="EMBL" id="QEG54092.1"/>
    </source>
</evidence>